<dbReference type="HOGENOM" id="CLU_498116_0_0_1"/>
<dbReference type="EMBL" id="DS235873">
    <property type="protein sequence ID" value="EEB19542.1"/>
    <property type="molecule type" value="Genomic_DNA"/>
</dbReference>
<keyword evidence="1" id="KW-0175">Coiled coil</keyword>
<dbReference type="EnsemblMetazoa" id="PHUM579910-RA">
    <property type="protein sequence ID" value="PHUM579910-PA"/>
    <property type="gene ID" value="PHUM579910"/>
</dbReference>
<evidence type="ECO:0000313" key="4">
    <source>
        <dbReference type="EnsemblMetazoa" id="PHUM579910-PA"/>
    </source>
</evidence>
<evidence type="ECO:0000313" key="5">
    <source>
        <dbReference type="Proteomes" id="UP000009046"/>
    </source>
</evidence>
<reference evidence="3" key="1">
    <citation type="submission" date="2007-04" db="EMBL/GenBank/DDBJ databases">
        <title>Annotation of Pediculus humanus corporis strain USDA.</title>
        <authorList>
            <person name="Kirkness E."/>
            <person name="Hannick L."/>
            <person name="Hass B."/>
            <person name="Bruggner R."/>
            <person name="Lawson D."/>
            <person name="Bidwell S."/>
            <person name="Joardar V."/>
            <person name="Caler E."/>
            <person name="Walenz B."/>
            <person name="Inman J."/>
            <person name="Schobel S."/>
            <person name="Galinsky K."/>
            <person name="Amedeo P."/>
            <person name="Strausberg R."/>
        </authorList>
    </citation>
    <scope>NUCLEOTIDE SEQUENCE</scope>
    <source>
        <strain evidence="3">USDA</strain>
    </source>
</reference>
<feature type="compositionally biased region" description="Low complexity" evidence="2">
    <location>
        <begin position="417"/>
        <end position="428"/>
    </location>
</feature>
<dbReference type="GeneID" id="8232212"/>
<name>E0W1U8_PEDHC</name>
<feature type="compositionally biased region" description="Low complexity" evidence="2">
    <location>
        <begin position="327"/>
        <end position="338"/>
    </location>
</feature>
<dbReference type="VEuPathDB" id="VectorBase:PHUM579910"/>
<dbReference type="EMBL" id="AAZO01007058">
    <property type="status" value="NOT_ANNOTATED_CDS"/>
    <property type="molecule type" value="Genomic_DNA"/>
</dbReference>
<feature type="coiled-coil region" evidence="1">
    <location>
        <begin position="2"/>
        <end position="29"/>
    </location>
</feature>
<evidence type="ECO:0000256" key="2">
    <source>
        <dbReference type="SAM" id="MobiDB-lite"/>
    </source>
</evidence>
<reference evidence="3" key="2">
    <citation type="submission" date="2007-04" db="EMBL/GenBank/DDBJ databases">
        <title>The genome of the human body louse.</title>
        <authorList>
            <consortium name="The Human Body Louse Genome Consortium"/>
            <person name="Kirkness E."/>
            <person name="Walenz B."/>
            <person name="Hass B."/>
            <person name="Bruggner R."/>
            <person name="Strausberg R."/>
        </authorList>
    </citation>
    <scope>NUCLEOTIDE SEQUENCE</scope>
    <source>
        <strain evidence="3">USDA</strain>
    </source>
</reference>
<dbReference type="OrthoDB" id="7683519at2759"/>
<dbReference type="RefSeq" id="XP_002432280.1">
    <property type="nucleotide sequence ID" value="XM_002432235.1"/>
</dbReference>
<accession>E0W1U8</accession>
<keyword evidence="5" id="KW-1185">Reference proteome</keyword>
<dbReference type="CTD" id="8232212"/>
<proteinExistence type="predicted"/>
<feature type="compositionally biased region" description="Low complexity" evidence="2">
    <location>
        <begin position="370"/>
        <end position="384"/>
    </location>
</feature>
<evidence type="ECO:0000313" key="3">
    <source>
        <dbReference type="EMBL" id="EEB19542.1"/>
    </source>
</evidence>
<reference evidence="4" key="3">
    <citation type="submission" date="2020-05" db="UniProtKB">
        <authorList>
            <consortium name="EnsemblMetazoa"/>
        </authorList>
    </citation>
    <scope>IDENTIFICATION</scope>
    <source>
        <strain evidence="4">USDA</strain>
    </source>
</reference>
<protein>
    <submittedName>
        <fullName evidence="3 4">Uncharacterized protein</fullName>
    </submittedName>
</protein>
<feature type="region of interest" description="Disordered" evidence="2">
    <location>
        <begin position="311"/>
        <end position="343"/>
    </location>
</feature>
<dbReference type="Proteomes" id="UP000009046">
    <property type="component" value="Unassembled WGS sequence"/>
</dbReference>
<dbReference type="InParanoid" id="E0W1U8"/>
<organism>
    <name type="scientific">Pediculus humanus subsp. corporis</name>
    <name type="common">Body louse</name>
    <dbReference type="NCBI Taxonomy" id="121224"/>
    <lineage>
        <taxon>Eukaryota</taxon>
        <taxon>Metazoa</taxon>
        <taxon>Ecdysozoa</taxon>
        <taxon>Arthropoda</taxon>
        <taxon>Hexapoda</taxon>
        <taxon>Insecta</taxon>
        <taxon>Pterygota</taxon>
        <taxon>Neoptera</taxon>
        <taxon>Paraneoptera</taxon>
        <taxon>Psocodea</taxon>
        <taxon>Troctomorpha</taxon>
        <taxon>Phthiraptera</taxon>
        <taxon>Anoplura</taxon>
        <taxon>Pediculidae</taxon>
        <taxon>Pediculus</taxon>
    </lineage>
</organism>
<dbReference type="KEGG" id="phu:Phum_PHUM579910"/>
<evidence type="ECO:0000256" key="1">
    <source>
        <dbReference type="SAM" id="Coils"/>
    </source>
</evidence>
<dbReference type="AlphaFoldDB" id="E0W1U8"/>
<feature type="region of interest" description="Disordered" evidence="2">
    <location>
        <begin position="364"/>
        <end position="428"/>
    </location>
</feature>
<sequence length="547" mass="61175">MNVAIKATIAEKNSEMEKLEKSRKAHLRMISSSAAKIKMKLHLTEDMGFCYLRNGECRKQTTSAATTFHPDPVQCSENVKALLFTNNELDIYKTIKDGRLCSYIKAQSTGSSPNTLQSFSQRVTGKLNETFSKYDKLLPRYILDVKVSSNPGISFTSFKTNDSDIKNEEDSIKKRKLQVPIYINNEIRMIIDSVLEALEAVNSFKLKKFMELASSPEELRNLLKNEEWHNYITELSNKPFIVKPTSYDFIMTHLMFDKIPEKGTLEPVAQVLEICNSEILQNSIQHIRKGILLRHTELVNSNIIPKGKTGIGIKSMEPFKPGNISLSSGSGTRNSKTSTKSKDSKFLFNKNSINEKSVSIGQETSKIVKTNTDSSNSTNSGNKNSIEKQSKSDNNQSKGNVELDNLSVQDDNKSVKSKSSNTDSNKYSFHNLSNSQRILLGLKIASLKCKPINMHQSEGKKKLDLGSIVGPIVRSETDVESKQISLSNNNSSFALTDNKSKNLSSDISGVQTNDIENLTKQLLANLRLDISETENKKRVNLFMSKIS</sequence>
<gene>
    <name evidence="4" type="primary">8232212</name>
    <name evidence="3" type="ORF">Phum_PHUM579910</name>
</gene>